<evidence type="ECO:0000259" key="2">
    <source>
        <dbReference type="Pfam" id="PF17150"/>
    </source>
</evidence>
<dbReference type="Gene3D" id="1.10.3210.10">
    <property type="entry name" value="Hypothetical protein af1432"/>
    <property type="match status" value="1"/>
</dbReference>
<dbReference type="InterPro" id="IPR019278">
    <property type="entry name" value="DICT_dom"/>
</dbReference>
<feature type="domain" description="C-terminal" evidence="2">
    <location>
        <begin position="157"/>
        <end position="238"/>
    </location>
</feature>
<dbReference type="Pfam" id="PF10069">
    <property type="entry name" value="DICT"/>
    <property type="match status" value="1"/>
</dbReference>
<dbReference type="AlphaFoldDB" id="A0AA96WDB6"/>
<dbReference type="InterPro" id="IPR033415">
    <property type="entry name" value="CHASE6_C"/>
</dbReference>
<sequence length="488" mass="53621">MLPGSILQQLSDAHRLPSASAADSSPSGRQPLSFGVYYKNTLVALCHALEDAILQADYQPLMITAFQRGKWYLEEAERYGEIADRARQVVIMAAAEAGFAEHPTSQKANVDLVSLAATDPVAQEWHLIILSPNYTAMVLCQELSAADYGAVGQPKADLERKFYGFWTFEPGLVLETAKLAAAHVGQYNPELQQQLTTQVQEIAAHIEREEALCGLPTTEHLGEVVSRVVDYLQTRHQGMTPVYPVATNPLDSNLISNELQAFLRVAQLMDQADLSNPMAAAEVANLAEAMGQLLDLPAWQVHRLRLAGMLHRIAFLSSSSLLSSGTSVQEHAESPDKPLACPLVPGIQVLRRMQRLRAIATILTHQTEWWNGSGQPAGLAGDEIPLESRILALLISFQQRLAALRRANSAQPLEDMLTQALEDCRTQQGERWDPKLIEALSLLVSAFQQGFNLPESFPKIASGLWLMDSHAQEALPLIYTSEQLNLKG</sequence>
<dbReference type="PANTHER" id="PTHR45228:SF1">
    <property type="entry name" value="CYCLIC DI-GMP PHOSPHODIESTERASE TM_0186"/>
    <property type="match status" value="1"/>
</dbReference>
<accession>A0AA96WDB6</accession>
<proteinExistence type="predicted"/>
<dbReference type="Pfam" id="PF17150">
    <property type="entry name" value="CHASE6_C"/>
    <property type="match status" value="1"/>
</dbReference>
<dbReference type="EMBL" id="CP053586">
    <property type="protein sequence ID" value="WNZ24172.1"/>
    <property type="molecule type" value="Genomic_DNA"/>
</dbReference>
<gene>
    <name evidence="3" type="ORF">HJG54_15790</name>
</gene>
<dbReference type="RefSeq" id="WP_316429849.1">
    <property type="nucleotide sequence ID" value="NZ_CP053586.1"/>
</dbReference>
<evidence type="ECO:0000259" key="1">
    <source>
        <dbReference type="Pfam" id="PF10069"/>
    </source>
</evidence>
<dbReference type="InterPro" id="IPR003607">
    <property type="entry name" value="HD/PDEase_dom"/>
</dbReference>
<organism evidence="3">
    <name type="scientific">Leptolyngbya sp. NK1-12</name>
    <dbReference type="NCBI Taxonomy" id="2547451"/>
    <lineage>
        <taxon>Bacteria</taxon>
        <taxon>Bacillati</taxon>
        <taxon>Cyanobacteriota</taxon>
        <taxon>Cyanophyceae</taxon>
        <taxon>Leptolyngbyales</taxon>
        <taxon>Leptolyngbyaceae</taxon>
        <taxon>Leptolyngbya group</taxon>
        <taxon>Leptolyngbya</taxon>
    </lineage>
</organism>
<dbReference type="InterPro" id="IPR052020">
    <property type="entry name" value="Cyclic_di-GMP/3'3'-cGAMP_PDE"/>
</dbReference>
<name>A0AA96WDB6_9CYAN</name>
<protein>
    <submittedName>
        <fullName evidence="3">Metal-dependent phosphohydrolase</fullName>
    </submittedName>
</protein>
<dbReference type="Pfam" id="PF13487">
    <property type="entry name" value="HD_5"/>
    <property type="match status" value="1"/>
</dbReference>
<reference evidence="3" key="1">
    <citation type="submission" date="2020-05" db="EMBL/GenBank/DDBJ databases">
        <authorList>
            <person name="Zhu T."/>
            <person name="Keshari N."/>
            <person name="Lu X."/>
        </authorList>
    </citation>
    <scope>NUCLEOTIDE SEQUENCE</scope>
    <source>
        <strain evidence="3">NK1-12</strain>
    </source>
</reference>
<dbReference type="CDD" id="cd00077">
    <property type="entry name" value="HDc"/>
    <property type="match status" value="1"/>
</dbReference>
<dbReference type="PANTHER" id="PTHR45228">
    <property type="entry name" value="CYCLIC DI-GMP PHOSPHODIESTERASE TM_0186-RELATED"/>
    <property type="match status" value="1"/>
</dbReference>
<feature type="domain" description="DICT" evidence="1">
    <location>
        <begin position="27"/>
        <end position="142"/>
    </location>
</feature>
<evidence type="ECO:0000313" key="3">
    <source>
        <dbReference type="EMBL" id="WNZ24172.1"/>
    </source>
</evidence>